<dbReference type="AlphaFoldDB" id="A0A9W9KF27"/>
<dbReference type="RefSeq" id="XP_056476698.1">
    <property type="nucleotide sequence ID" value="XM_056616341.1"/>
</dbReference>
<evidence type="ECO:0000313" key="2">
    <source>
        <dbReference type="Proteomes" id="UP001149074"/>
    </source>
</evidence>
<name>A0A9W9KF27_9EURO</name>
<dbReference type="EMBL" id="JAPQKI010000004">
    <property type="protein sequence ID" value="KAJ5103318.1"/>
    <property type="molecule type" value="Genomic_DNA"/>
</dbReference>
<gene>
    <name evidence="1" type="ORF">N7532_003847</name>
</gene>
<organism evidence="1 2">
    <name type="scientific">Penicillium argentinense</name>
    <dbReference type="NCBI Taxonomy" id="1131581"/>
    <lineage>
        <taxon>Eukaryota</taxon>
        <taxon>Fungi</taxon>
        <taxon>Dikarya</taxon>
        <taxon>Ascomycota</taxon>
        <taxon>Pezizomycotina</taxon>
        <taxon>Eurotiomycetes</taxon>
        <taxon>Eurotiomycetidae</taxon>
        <taxon>Eurotiales</taxon>
        <taxon>Aspergillaceae</taxon>
        <taxon>Penicillium</taxon>
    </lineage>
</organism>
<sequence length="156" mass="17327">MPQLPEQNNRPPPGVTVMFKKYKTTILLCLQPDEKLSAVKKELLEALKSRGVNHLGNDIVPGDPAELEFGLPKDRSDLEKGWTLLRTEPDTTVQDAGFTDPSFVAFRFRKPSTSEPNETVMDLDQDEANWDVIIPGFIDEASDDEAVEDDEAGANV</sequence>
<proteinExistence type="predicted"/>
<reference evidence="1" key="1">
    <citation type="submission" date="2022-11" db="EMBL/GenBank/DDBJ databases">
        <authorList>
            <person name="Petersen C."/>
        </authorList>
    </citation>
    <scope>NUCLEOTIDE SEQUENCE</scope>
    <source>
        <strain evidence="1">IBT 30761</strain>
    </source>
</reference>
<dbReference type="GeneID" id="81355320"/>
<accession>A0A9W9KF27</accession>
<protein>
    <submittedName>
        <fullName evidence="1">Uncharacterized protein</fullName>
    </submittedName>
</protein>
<dbReference type="OrthoDB" id="5376498at2759"/>
<reference evidence="1" key="2">
    <citation type="journal article" date="2023" name="IMA Fungus">
        <title>Comparative genomic study of the Penicillium genus elucidates a diverse pangenome and 15 lateral gene transfer events.</title>
        <authorList>
            <person name="Petersen C."/>
            <person name="Sorensen T."/>
            <person name="Nielsen M.R."/>
            <person name="Sondergaard T.E."/>
            <person name="Sorensen J.L."/>
            <person name="Fitzpatrick D.A."/>
            <person name="Frisvad J.C."/>
            <person name="Nielsen K.L."/>
        </authorList>
    </citation>
    <scope>NUCLEOTIDE SEQUENCE</scope>
    <source>
        <strain evidence="1">IBT 30761</strain>
    </source>
</reference>
<keyword evidence="2" id="KW-1185">Reference proteome</keyword>
<dbReference type="Proteomes" id="UP001149074">
    <property type="component" value="Unassembled WGS sequence"/>
</dbReference>
<comment type="caution">
    <text evidence="1">The sequence shown here is derived from an EMBL/GenBank/DDBJ whole genome shotgun (WGS) entry which is preliminary data.</text>
</comment>
<evidence type="ECO:0000313" key="1">
    <source>
        <dbReference type="EMBL" id="KAJ5103318.1"/>
    </source>
</evidence>